<evidence type="ECO:0000256" key="1">
    <source>
        <dbReference type="SAM" id="MobiDB-lite"/>
    </source>
</evidence>
<dbReference type="Proteomes" id="UP000002668">
    <property type="component" value="Genome"/>
</dbReference>
<feature type="compositionally biased region" description="Basic and acidic residues" evidence="1">
    <location>
        <begin position="69"/>
        <end position="80"/>
    </location>
</feature>
<name>E4ZMB8_LEPMJ</name>
<accession>E4ZMB8</accession>
<evidence type="ECO:0000313" key="2">
    <source>
        <dbReference type="EMBL" id="CBX92467.1"/>
    </source>
</evidence>
<feature type="region of interest" description="Disordered" evidence="1">
    <location>
        <begin position="69"/>
        <end position="91"/>
    </location>
</feature>
<proteinExistence type="predicted"/>
<protein>
    <submittedName>
        <fullName evidence="2">Predicted protein</fullName>
    </submittedName>
</protein>
<organism evidence="3">
    <name type="scientific">Leptosphaeria maculans (strain JN3 / isolate v23.1.3 / race Av1-4-5-6-7-8)</name>
    <name type="common">Blackleg fungus</name>
    <name type="synonym">Phoma lingam</name>
    <dbReference type="NCBI Taxonomy" id="985895"/>
    <lineage>
        <taxon>Eukaryota</taxon>
        <taxon>Fungi</taxon>
        <taxon>Dikarya</taxon>
        <taxon>Ascomycota</taxon>
        <taxon>Pezizomycotina</taxon>
        <taxon>Dothideomycetes</taxon>
        <taxon>Pleosporomycetidae</taxon>
        <taxon>Pleosporales</taxon>
        <taxon>Pleosporineae</taxon>
        <taxon>Leptosphaeriaceae</taxon>
        <taxon>Plenodomus</taxon>
        <taxon>Plenodomus lingam/Leptosphaeria maculans species complex</taxon>
    </lineage>
</organism>
<reference evidence="3" key="1">
    <citation type="journal article" date="2011" name="Nat. Commun.">
        <title>Effector diversification within compartments of the Leptosphaeria maculans genome affected by Repeat-Induced Point mutations.</title>
        <authorList>
            <person name="Rouxel T."/>
            <person name="Grandaubert J."/>
            <person name="Hane J.K."/>
            <person name="Hoede C."/>
            <person name="van de Wouw A.P."/>
            <person name="Couloux A."/>
            <person name="Dominguez V."/>
            <person name="Anthouard V."/>
            <person name="Bally P."/>
            <person name="Bourras S."/>
            <person name="Cozijnsen A.J."/>
            <person name="Ciuffetti L.M."/>
            <person name="Degrave A."/>
            <person name="Dilmaghani A."/>
            <person name="Duret L."/>
            <person name="Fudal I."/>
            <person name="Goodwin S.B."/>
            <person name="Gout L."/>
            <person name="Glaser N."/>
            <person name="Linglin J."/>
            <person name="Kema G.H.J."/>
            <person name="Lapalu N."/>
            <person name="Lawrence C.B."/>
            <person name="May K."/>
            <person name="Meyer M."/>
            <person name="Ollivier B."/>
            <person name="Poulain J."/>
            <person name="Schoch C.L."/>
            <person name="Simon A."/>
            <person name="Spatafora J.W."/>
            <person name="Stachowiak A."/>
            <person name="Turgeon B.G."/>
            <person name="Tyler B.M."/>
            <person name="Vincent D."/>
            <person name="Weissenbach J."/>
            <person name="Amselem J."/>
            <person name="Quesneville H."/>
            <person name="Oliver R.P."/>
            <person name="Wincker P."/>
            <person name="Balesdent M.-H."/>
            <person name="Howlett B.J."/>
        </authorList>
    </citation>
    <scope>NUCLEOTIDE SEQUENCE [LARGE SCALE GENOMIC DNA]</scope>
    <source>
        <strain evidence="3">JN3 / isolate v23.1.3 / race Av1-4-5-6-7-8</strain>
    </source>
</reference>
<dbReference type="EMBL" id="FP929094">
    <property type="protein sequence ID" value="CBX92467.1"/>
    <property type="molecule type" value="Genomic_DNA"/>
</dbReference>
<evidence type="ECO:0000313" key="3">
    <source>
        <dbReference type="Proteomes" id="UP000002668"/>
    </source>
</evidence>
<dbReference type="InParanoid" id="E4ZMB8"/>
<keyword evidence="3" id="KW-1185">Reference proteome</keyword>
<dbReference type="VEuPathDB" id="FungiDB:LEMA_P051730.1"/>
<dbReference type="AlphaFoldDB" id="E4ZMB8"/>
<sequence>MPPIVLSSLTVNGLPASTNSGPDIKSNLACDIYHAAGRTSVLSLPYPCWVMRRTICLPQLCRAGHADNVRSRDRPTEPRGHGASLGNWSPKPGNAAFAAHAFDPRHRHNMTPIFTNIKRSNELWLSRPFHSTWQD</sequence>
<gene>
    <name evidence="2" type="ORF">LEMA_P051730.1</name>
</gene>
<dbReference type="HOGENOM" id="CLU_1886136_0_0_1"/>